<dbReference type="EMBL" id="JBGBPY010000001">
    <property type="protein sequence ID" value="MEY2181601.1"/>
    <property type="molecule type" value="Genomic_DNA"/>
</dbReference>
<sequence length="362" mass="39080">MMRPNRQRKAMPSRSRLVVPLALLCFALLPVPGRATSFYHLGSAVALPGKAPGWDYLTYDAARSHLFIGRRHDGVTVFDVTTHKLVATIAGTEGANKAILVPRLDRGFSVNSDGTSTEFALSSLKTIRHIHFGQSADAGSYEPVTGQLFFTMGDSRKVAFVDARSGKLVATLPLDSGNIEASAPDGHGNIFVAERDRDKVVRIDARTHTVTASWSTAPCHQPVGLDYDAGDQRIFVGCRSDRPVLAVLNAASGALVTTLPIGRGNDGVIYDQATHRIYTANGIDANLVVIKQTGPDGYALDQAITTRPMARTLALDTARDRVYLVAAEGGVDPAMKVNTAVAPFYPNFYFDQTFTVLTYQKN</sequence>
<comment type="caution">
    <text evidence="1">The sequence shown here is derived from an EMBL/GenBank/DDBJ whole genome shotgun (WGS) entry which is preliminary data.</text>
</comment>
<proteinExistence type="predicted"/>
<reference evidence="1 2" key="1">
    <citation type="submission" date="2024-07" db="EMBL/GenBank/DDBJ databases">
        <title>Molecular mechanisms and environmental adaptations of flagellar loss and biofilm growth of Rhodanobacter under environmental stress.</title>
        <authorList>
            <person name="Chen M."/>
        </authorList>
    </citation>
    <scope>NUCLEOTIDE SEQUENCE [LARGE SCALE GENOMIC DNA]</scope>
    <source>
        <strain evidence="1 2">RS22</strain>
    </source>
</reference>
<organism evidence="1 2">
    <name type="scientific">Rhodanobacter humi</name>
    <dbReference type="NCBI Taxonomy" id="1888173"/>
    <lineage>
        <taxon>Bacteria</taxon>
        <taxon>Pseudomonadati</taxon>
        <taxon>Pseudomonadota</taxon>
        <taxon>Gammaproteobacteria</taxon>
        <taxon>Lysobacterales</taxon>
        <taxon>Rhodanobacteraceae</taxon>
        <taxon>Rhodanobacter</taxon>
    </lineage>
</organism>
<dbReference type="InterPro" id="IPR011048">
    <property type="entry name" value="Haem_d1_sf"/>
</dbReference>
<dbReference type="InterPro" id="IPR051200">
    <property type="entry name" value="Host-pathogen_enzymatic-act"/>
</dbReference>
<dbReference type="PANTHER" id="PTHR47197:SF3">
    <property type="entry name" value="DIHYDRO-HEME D1 DEHYDROGENASE"/>
    <property type="match status" value="1"/>
</dbReference>
<dbReference type="Proteomes" id="UP001562159">
    <property type="component" value="Unassembled WGS sequence"/>
</dbReference>
<accession>A0ABV4AN83</accession>
<dbReference type="Gene3D" id="2.130.10.10">
    <property type="entry name" value="YVTN repeat-like/Quinoprotein amine dehydrogenase"/>
    <property type="match status" value="2"/>
</dbReference>
<evidence type="ECO:0000313" key="2">
    <source>
        <dbReference type="Proteomes" id="UP001562159"/>
    </source>
</evidence>
<name>A0ABV4AN83_9GAMM</name>
<protein>
    <submittedName>
        <fullName evidence="1">YncE family protein</fullName>
    </submittedName>
</protein>
<dbReference type="InterPro" id="IPR015943">
    <property type="entry name" value="WD40/YVTN_repeat-like_dom_sf"/>
</dbReference>
<keyword evidence="2" id="KW-1185">Reference proteome</keyword>
<dbReference type="PANTHER" id="PTHR47197">
    <property type="entry name" value="PROTEIN NIRF"/>
    <property type="match status" value="1"/>
</dbReference>
<dbReference type="SUPFAM" id="SSF51004">
    <property type="entry name" value="C-terminal (heme d1) domain of cytochrome cd1-nitrite reductase"/>
    <property type="match status" value="1"/>
</dbReference>
<evidence type="ECO:0000313" key="1">
    <source>
        <dbReference type="EMBL" id="MEY2181601.1"/>
    </source>
</evidence>
<gene>
    <name evidence="1" type="ORF">AB7878_04160</name>
</gene>